<evidence type="ECO:0000256" key="5">
    <source>
        <dbReference type="ARBA" id="ARBA00023016"/>
    </source>
</evidence>
<comment type="subunit">
    <text evidence="3 10">Homodimer.</text>
</comment>
<organism evidence="14 15">
    <name type="scientific">Pigmentiphaga litoralis</name>
    <dbReference type="NCBI Taxonomy" id="516702"/>
    <lineage>
        <taxon>Bacteria</taxon>
        <taxon>Pseudomonadati</taxon>
        <taxon>Pseudomonadota</taxon>
        <taxon>Betaproteobacteria</taxon>
        <taxon>Burkholderiales</taxon>
        <taxon>Alcaligenaceae</taxon>
        <taxon>Pigmentiphaga</taxon>
    </lineage>
</organism>
<reference evidence="14 15" key="1">
    <citation type="submission" date="2020-07" db="EMBL/GenBank/DDBJ databases">
        <title>Genomic Encyclopedia of Type Strains, Phase IV (KMG-V): Genome sequencing to study the core and pangenomes of soil and plant-associated prokaryotes.</title>
        <authorList>
            <person name="Whitman W."/>
        </authorList>
    </citation>
    <scope>NUCLEOTIDE SEQUENCE [LARGE SCALE GENOMIC DNA]</scope>
    <source>
        <strain evidence="14 15">SAS40</strain>
    </source>
</reference>
<dbReference type="InterPro" id="IPR013805">
    <property type="entry name" value="GrpE_CC"/>
</dbReference>
<dbReference type="EMBL" id="JACBYR010000003">
    <property type="protein sequence ID" value="NYE85676.1"/>
    <property type="molecule type" value="Genomic_DNA"/>
</dbReference>
<feature type="compositionally biased region" description="Polar residues" evidence="13">
    <location>
        <begin position="1"/>
        <end position="15"/>
    </location>
</feature>
<dbReference type="Proteomes" id="UP000542125">
    <property type="component" value="Unassembled WGS sequence"/>
</dbReference>
<accession>A0A7Y9IYV4</accession>
<keyword evidence="4 10" id="KW-0963">Cytoplasm</keyword>
<evidence type="ECO:0000256" key="11">
    <source>
        <dbReference type="RuleBase" id="RU000639"/>
    </source>
</evidence>
<dbReference type="Gene3D" id="2.30.22.10">
    <property type="entry name" value="Head domain of nucleotide exchange factor GrpE"/>
    <property type="match status" value="1"/>
</dbReference>
<evidence type="ECO:0000313" key="15">
    <source>
        <dbReference type="Proteomes" id="UP000542125"/>
    </source>
</evidence>
<gene>
    <name evidence="10" type="primary">grpE</name>
    <name evidence="14" type="ORF">FHW18_004995</name>
</gene>
<dbReference type="InterPro" id="IPR009012">
    <property type="entry name" value="GrpE_head"/>
</dbReference>
<dbReference type="HAMAP" id="MF_01151">
    <property type="entry name" value="GrpE"/>
    <property type="match status" value="1"/>
</dbReference>
<sequence length="194" mass="20887">MSAEQSPGDQPTQRAPQEDAFSMPEGNAGTPQEQPAVETDPVADLQAQLAAAQAQAQEHYDALLRARADAENARRRAQDDVAKAHKFSIESFAESMVPVRDSLEAALAQQGQTVESLREGVDITLKQLTAAFERNKLMVIQPEAGAKFDPHQHQAIASVPSDQAANTILQVLQKGYLIADRVLRPALVTVAAAK</sequence>
<evidence type="ECO:0000256" key="8">
    <source>
        <dbReference type="ARBA" id="ARBA00072274"/>
    </source>
</evidence>
<evidence type="ECO:0000256" key="6">
    <source>
        <dbReference type="ARBA" id="ARBA00023186"/>
    </source>
</evidence>
<evidence type="ECO:0000256" key="4">
    <source>
        <dbReference type="ARBA" id="ARBA00022490"/>
    </source>
</evidence>
<protein>
    <recommendedName>
        <fullName evidence="8 10">Protein GrpE</fullName>
    </recommendedName>
    <alternativeName>
        <fullName evidence="9 10">HSP-70 cofactor</fullName>
    </alternativeName>
</protein>
<dbReference type="GO" id="GO:0000774">
    <property type="term" value="F:adenyl-nucleotide exchange factor activity"/>
    <property type="evidence" value="ECO:0007669"/>
    <property type="project" value="InterPro"/>
</dbReference>
<evidence type="ECO:0000313" key="14">
    <source>
        <dbReference type="EMBL" id="NYE85676.1"/>
    </source>
</evidence>
<dbReference type="InterPro" id="IPR000740">
    <property type="entry name" value="GrpE"/>
</dbReference>
<feature type="region of interest" description="Disordered" evidence="13">
    <location>
        <begin position="1"/>
        <end position="50"/>
    </location>
</feature>
<dbReference type="NCBIfam" id="NF010738">
    <property type="entry name" value="PRK14140.1"/>
    <property type="match status" value="1"/>
</dbReference>
<keyword evidence="5 10" id="KW-0346">Stress response</keyword>
<dbReference type="GO" id="GO:0051087">
    <property type="term" value="F:protein-folding chaperone binding"/>
    <property type="evidence" value="ECO:0007669"/>
    <property type="project" value="InterPro"/>
</dbReference>
<comment type="caution">
    <text evidence="14">The sequence shown here is derived from an EMBL/GenBank/DDBJ whole genome shotgun (WGS) entry which is preliminary data.</text>
</comment>
<keyword evidence="6 10" id="KW-0143">Chaperone</keyword>
<evidence type="ECO:0000256" key="7">
    <source>
        <dbReference type="ARBA" id="ARBA00053401"/>
    </source>
</evidence>
<comment type="similarity">
    <text evidence="2 10 12">Belongs to the GrpE family.</text>
</comment>
<evidence type="ECO:0000256" key="13">
    <source>
        <dbReference type="SAM" id="MobiDB-lite"/>
    </source>
</evidence>
<dbReference type="NCBIfam" id="NF010748">
    <property type="entry name" value="PRK14150.1"/>
    <property type="match status" value="1"/>
</dbReference>
<dbReference type="SUPFAM" id="SSF51064">
    <property type="entry name" value="Head domain of nucleotide exchange factor GrpE"/>
    <property type="match status" value="1"/>
</dbReference>
<comment type="subcellular location">
    <subcellularLocation>
        <location evidence="1 10">Cytoplasm</location>
    </subcellularLocation>
</comment>
<evidence type="ECO:0000256" key="2">
    <source>
        <dbReference type="ARBA" id="ARBA00009054"/>
    </source>
</evidence>
<dbReference type="RefSeq" id="WP_179589985.1">
    <property type="nucleotide sequence ID" value="NZ_JACBYR010000003.1"/>
</dbReference>
<dbReference type="PANTHER" id="PTHR21237:SF23">
    <property type="entry name" value="GRPE PROTEIN HOMOLOG, MITOCHONDRIAL"/>
    <property type="match status" value="1"/>
</dbReference>
<evidence type="ECO:0000256" key="3">
    <source>
        <dbReference type="ARBA" id="ARBA00011738"/>
    </source>
</evidence>
<dbReference type="PROSITE" id="PS01071">
    <property type="entry name" value="GRPE"/>
    <property type="match status" value="1"/>
</dbReference>
<keyword evidence="15" id="KW-1185">Reference proteome</keyword>
<dbReference type="SUPFAM" id="SSF58014">
    <property type="entry name" value="Coiled-coil domain of nucleotide exchange factor GrpE"/>
    <property type="match status" value="1"/>
</dbReference>
<comment type="function">
    <text evidence="7 10 11">Participates actively in the response to hyperosmotic and heat shock by preventing the aggregation of stress-denatured proteins, in association with DnaK and GrpE. It is the nucleotide exchange factor for DnaK and may function as a thermosensor. Unfolded proteins bind initially to DnaJ; upon interaction with the DnaJ-bound protein, DnaK hydrolyzes its bound ATP, resulting in the formation of a stable complex. GrpE releases ADP from DnaK; ATP binding to DnaK triggers the release of the substrate protein, thus completing the reaction cycle. Several rounds of ATP-dependent interactions between DnaJ, DnaK and GrpE are required for fully efficient folding.</text>
</comment>
<dbReference type="CDD" id="cd00446">
    <property type="entry name" value="GrpE"/>
    <property type="match status" value="1"/>
</dbReference>
<proteinExistence type="inferred from homology"/>
<dbReference type="PRINTS" id="PR00773">
    <property type="entry name" value="GRPEPROTEIN"/>
</dbReference>
<evidence type="ECO:0000256" key="12">
    <source>
        <dbReference type="RuleBase" id="RU004478"/>
    </source>
</evidence>
<evidence type="ECO:0000256" key="10">
    <source>
        <dbReference type="HAMAP-Rule" id="MF_01151"/>
    </source>
</evidence>
<dbReference type="PANTHER" id="PTHR21237">
    <property type="entry name" value="GRPE PROTEIN"/>
    <property type="match status" value="1"/>
</dbReference>
<evidence type="ECO:0000256" key="9">
    <source>
        <dbReference type="ARBA" id="ARBA00076414"/>
    </source>
</evidence>
<dbReference type="GO" id="GO:0051082">
    <property type="term" value="F:unfolded protein binding"/>
    <property type="evidence" value="ECO:0007669"/>
    <property type="project" value="TreeGrafter"/>
</dbReference>
<name>A0A7Y9IYV4_9BURK</name>
<dbReference type="GO" id="GO:0042803">
    <property type="term" value="F:protein homodimerization activity"/>
    <property type="evidence" value="ECO:0007669"/>
    <property type="project" value="InterPro"/>
</dbReference>
<dbReference type="FunFam" id="2.30.22.10:FF:000001">
    <property type="entry name" value="Protein GrpE"/>
    <property type="match status" value="1"/>
</dbReference>
<dbReference type="Gene3D" id="3.90.20.20">
    <property type="match status" value="1"/>
</dbReference>
<dbReference type="GO" id="GO:0006457">
    <property type="term" value="P:protein folding"/>
    <property type="evidence" value="ECO:0007669"/>
    <property type="project" value="InterPro"/>
</dbReference>
<dbReference type="NCBIfam" id="NF010737">
    <property type="entry name" value="PRK14139.1"/>
    <property type="match status" value="1"/>
</dbReference>
<dbReference type="AlphaFoldDB" id="A0A7Y9IYV4"/>
<dbReference type="Pfam" id="PF01025">
    <property type="entry name" value="GrpE"/>
    <property type="match status" value="1"/>
</dbReference>
<dbReference type="GO" id="GO:0005829">
    <property type="term" value="C:cytosol"/>
    <property type="evidence" value="ECO:0007669"/>
    <property type="project" value="TreeGrafter"/>
</dbReference>
<evidence type="ECO:0000256" key="1">
    <source>
        <dbReference type="ARBA" id="ARBA00004496"/>
    </source>
</evidence>